<feature type="region of interest" description="Disordered" evidence="2">
    <location>
        <begin position="661"/>
        <end position="705"/>
    </location>
</feature>
<proteinExistence type="predicted"/>
<feature type="compositionally biased region" description="Polar residues" evidence="2">
    <location>
        <begin position="2201"/>
        <end position="2215"/>
    </location>
</feature>
<feature type="region of interest" description="Disordered" evidence="2">
    <location>
        <begin position="95"/>
        <end position="131"/>
    </location>
</feature>
<keyword evidence="4" id="KW-1185">Reference proteome</keyword>
<feature type="region of interest" description="Disordered" evidence="2">
    <location>
        <begin position="961"/>
        <end position="993"/>
    </location>
</feature>
<feature type="compositionally biased region" description="Basic and acidic residues" evidence="2">
    <location>
        <begin position="967"/>
        <end position="980"/>
    </location>
</feature>
<feature type="compositionally biased region" description="Polar residues" evidence="2">
    <location>
        <begin position="981"/>
        <end position="991"/>
    </location>
</feature>
<dbReference type="InParanoid" id="A0A1V9X6D9"/>
<feature type="compositionally biased region" description="Basic and acidic residues" evidence="2">
    <location>
        <begin position="1441"/>
        <end position="1459"/>
    </location>
</feature>
<reference evidence="3 4" key="1">
    <citation type="journal article" date="2017" name="Gigascience">
        <title>Draft genome of the honey bee ectoparasitic mite, Tropilaelaps mercedesae, is shaped by the parasitic life history.</title>
        <authorList>
            <person name="Dong X."/>
            <person name="Armstrong S.D."/>
            <person name="Xia D."/>
            <person name="Makepeace B.L."/>
            <person name="Darby A.C."/>
            <person name="Kadowaki T."/>
        </authorList>
    </citation>
    <scope>NUCLEOTIDE SEQUENCE [LARGE SCALE GENOMIC DNA]</scope>
    <source>
        <strain evidence="3">Wuxi-XJTLU</strain>
    </source>
</reference>
<feature type="region of interest" description="Disordered" evidence="2">
    <location>
        <begin position="1739"/>
        <end position="1761"/>
    </location>
</feature>
<feature type="region of interest" description="Disordered" evidence="2">
    <location>
        <begin position="1500"/>
        <end position="1542"/>
    </location>
</feature>
<dbReference type="Proteomes" id="UP000192247">
    <property type="component" value="Unassembled WGS sequence"/>
</dbReference>
<protein>
    <submittedName>
        <fullName evidence="3">Uncharacterized protein</fullName>
    </submittedName>
</protein>
<feature type="region of interest" description="Disordered" evidence="2">
    <location>
        <begin position="1"/>
        <end position="36"/>
    </location>
</feature>
<feature type="compositionally biased region" description="Basic and acidic residues" evidence="2">
    <location>
        <begin position="2071"/>
        <end position="2097"/>
    </location>
</feature>
<feature type="region of interest" description="Disordered" evidence="2">
    <location>
        <begin position="2071"/>
        <end position="2231"/>
    </location>
</feature>
<feature type="region of interest" description="Disordered" evidence="2">
    <location>
        <begin position="1240"/>
        <end position="1292"/>
    </location>
</feature>
<accession>A0A1V9X6D9</accession>
<feature type="compositionally biased region" description="Basic and acidic residues" evidence="2">
    <location>
        <begin position="690"/>
        <end position="703"/>
    </location>
</feature>
<feature type="compositionally biased region" description="Basic and acidic residues" evidence="2">
    <location>
        <begin position="1509"/>
        <end position="1542"/>
    </location>
</feature>
<feature type="region of interest" description="Disordered" evidence="2">
    <location>
        <begin position="1146"/>
        <end position="1201"/>
    </location>
</feature>
<feature type="region of interest" description="Disordered" evidence="2">
    <location>
        <begin position="1314"/>
        <end position="1334"/>
    </location>
</feature>
<organism evidence="3 4">
    <name type="scientific">Tropilaelaps mercedesae</name>
    <dbReference type="NCBI Taxonomy" id="418985"/>
    <lineage>
        <taxon>Eukaryota</taxon>
        <taxon>Metazoa</taxon>
        <taxon>Ecdysozoa</taxon>
        <taxon>Arthropoda</taxon>
        <taxon>Chelicerata</taxon>
        <taxon>Arachnida</taxon>
        <taxon>Acari</taxon>
        <taxon>Parasitiformes</taxon>
        <taxon>Mesostigmata</taxon>
        <taxon>Gamasina</taxon>
        <taxon>Dermanyssoidea</taxon>
        <taxon>Laelapidae</taxon>
        <taxon>Tropilaelaps</taxon>
    </lineage>
</organism>
<evidence type="ECO:0000313" key="3">
    <source>
        <dbReference type="EMBL" id="OQR68951.1"/>
    </source>
</evidence>
<feature type="compositionally biased region" description="Basic and acidic residues" evidence="2">
    <location>
        <begin position="2112"/>
        <end position="2126"/>
    </location>
</feature>
<name>A0A1V9X6D9_9ACAR</name>
<feature type="non-terminal residue" evidence="3">
    <location>
        <position position="2231"/>
    </location>
</feature>
<gene>
    <name evidence="3" type="ORF">BIW11_12570</name>
</gene>
<dbReference type="STRING" id="418985.A0A1V9X6D9"/>
<dbReference type="EMBL" id="MNPL01022813">
    <property type="protein sequence ID" value="OQR68951.1"/>
    <property type="molecule type" value="Genomic_DNA"/>
</dbReference>
<evidence type="ECO:0000256" key="1">
    <source>
        <dbReference type="SAM" id="Coils"/>
    </source>
</evidence>
<sequence>MVQEVPEEPSDAATDEGASTVVSGQPSELLPEPQYDLGEALNNLRDINPTQAVQQMLKLREDSNLLNKAKERAVDCDEEKQEKICDMAQKQTGVSTNEESIREKCGGSKSPELEKHCPKSEETSTKEDTQEEPCLHNLRVTSCDDFRVRSCEDALNTEAKVSGIHSDMFSSLEHSISTSGQALSTEVGEAGENIEKKTNEMDNKAEQTTNKTEENLQEMVAVVEQSVSDATCASSKQIEEVKGTAIKVKGGLVEAAKEATLSVEEEVTDLIDEAKQTLEEIDDGKDSVEEIVHDIKSVADKKTGDIKQDLPDISDNPNESSQEAQKVIGHKVQNLNDSLTQTIEDVEITIREELRNAKQLAAGVEDQLIDLAQKKGADANKGIDDAKDTFRRALEDIQQDVINEVSQVKEEVSSLMEKAQDLVDMAPDAVADTVSATTQIGGDVQAGKQTIMESAQKVKDVTEEIRDSACEFSVDAERSVQEKHEEAVSPHRSSMATAAAQDAFETGKRNTKEELNEAVEISLGVSNTGVEIPKGAKETSHVNIGILKDNITYEASATSALMADNRNTYEYLGDATTKIKDTAAQFKEDGDVNKNVTKTEHTKHCGDANNSHIRSDKVSSVHPAKAAEMVEEPASETVTAALLNYDRTIGSIKCFADNVDPKKELDSETQTSSLKSIKKDSEVSQTEVPVLDKEKIGDEKEFGNDNLDELQDLVTDFKENPEQPDQDTKDTEKNEADSIKKEIIELATVVATANDGNTVDKYVSETLNQTENKAEASAAIMTSEDISDTLNKNAESTESKADGSSANAGEILSYKSDASLMEELEGAEGPSRDLANIAQREIDKINDGTVKYALDETDTKEATESVKRRTETLLETVEKIDDLKEMAVEEGNTAEQKAADIKDAVAEKIGDIQEGTAEKAVAIQTPTQKAAQKIAEKEEDIKIVAVEKAINVDDVTRDNVTNAGTAEAERSQAKEEKETKGSTGASFQPEISASKAFPDTFTDSARSDHELTLVPTIETIDNLVSASEATISKSEAFIDVCDDKVNLAKRKFEALEGIVKKSLDTAEHNAEVLQRDPNASTTGAQKMLADELISSCASKEKVDGVRDICQYLENAALHAGHSEDAVLGADHPLDNARTMLGIVDQDNQSSSNVAEEKNIESDFISSERHPLAASPVELSKNQGKGSPVTEEKDDGGYDPLSKKTVEEPFFRIPCNAPCPAESGLTSSVGGSTDVITHIELSTNSSGTGAAEEGTLPKRSSESSSLTRPLQTSPNQPMITSIYQPSPLQDDQKTDAIVHTEEGSQIKAAAVDEAAETEDGFKHPVSPKTQVHDKQDKLTMQEVVKTDLHEEIEQHKSSQEKVVEVDEACIQKSHLTKPAAEAATENAELQNQGNAKINKEKYQIGELLDNKEEGIGNFCFDKCLSEVPSDPNNPGLAECLENDLHEPKPKEDQKYEETSDRVMPTQIKHKDTLLSEPEDNSISEMEPLVNKPHDKALTIHESGEMTTDEPSIRKVAGRDSTSETSELERHGRRAETEKSVKEDSIYKQTGIDAACNLSEGRLLETIAESSKNKIVEIQFNEENETIGQTTTRTTNDQTLHSLATEGCLAADKQACPKDENSGNVRTEEAARESTVDSITLETSSESEYVHAVTHKPAGKLAIEKTLVAEDTNEVVSGEGNIDKGSDAEKIDIEKATINKASLDEAVADATVEAVAVKESTHAQALVDEVSHEVAVKEIASEEANVEDGTAEQTVPEKATTEESVTEKSVAEKSAAQEIVVEEVAIERTAPDEAAVEKTVASEVAAEKTVAEEVAVVKIALEGAVAQDATGEKVVSEKVAIGEAVTKLVAAEGAIAKEVATYNGDAEEATIHDNVLEETAVHDNVPEETAADDNVVEETVVCHNLTEETAVSVDIAEHVVIHDVVEDAVVYDDGDEVVVHNDSVEKAVAKIAALDEATSQKIAARKDTAAVSATNVTPIQVAEVALVKDAAGDQETVKEADAVEKVAVEMTFVEEAAGNIPEIKGITERSLGGEIKHIQIEKVSEVFAGKAANAAGETEDVLIGEGVVEVSIEREDESEKKDAEHDKSEEKSDKKDDVIVRSMAKSPKAKRRPRSPEKKVKKAAKTEDSNIVSTVAVKKSADNKRPVSPKKSPTKKPIDDSKMIKNSMKLSSPKKVVKKRAASASTEKKDYEVEKATKDMSTSEKSATVKKSTSPFSNVKPRVDTHLKETKST</sequence>
<feature type="compositionally biased region" description="Polar residues" evidence="2">
    <location>
        <begin position="1261"/>
        <end position="1288"/>
    </location>
</feature>
<feature type="compositionally biased region" description="Basic and acidic residues" evidence="2">
    <location>
        <begin position="2219"/>
        <end position="2231"/>
    </location>
</feature>
<evidence type="ECO:0000256" key="2">
    <source>
        <dbReference type="SAM" id="MobiDB-lite"/>
    </source>
</evidence>
<feature type="compositionally biased region" description="Basic and acidic residues" evidence="2">
    <location>
        <begin position="2184"/>
        <end position="2200"/>
    </location>
</feature>
<keyword evidence="1" id="KW-0175">Coiled coil</keyword>
<feature type="compositionally biased region" description="Basic and acidic residues" evidence="2">
    <location>
        <begin position="99"/>
        <end position="128"/>
    </location>
</feature>
<evidence type="ECO:0000313" key="4">
    <source>
        <dbReference type="Proteomes" id="UP000192247"/>
    </source>
</evidence>
<feature type="region of interest" description="Disordered" evidence="2">
    <location>
        <begin position="1433"/>
        <end position="1479"/>
    </location>
</feature>
<comment type="caution">
    <text evidence="3">The sequence shown here is derived from an EMBL/GenBank/DDBJ whole genome shotgun (WGS) entry which is preliminary data.</text>
</comment>
<feature type="compositionally biased region" description="Acidic residues" evidence="2">
    <location>
        <begin position="1"/>
        <end position="14"/>
    </location>
</feature>
<feature type="compositionally biased region" description="Basic and acidic residues" evidence="2">
    <location>
        <begin position="1154"/>
        <end position="1170"/>
    </location>
</feature>
<feature type="coiled-coil region" evidence="1">
    <location>
        <begin position="336"/>
        <end position="425"/>
    </location>
</feature>
<dbReference type="OrthoDB" id="5371837at2759"/>